<sequence length="229" mass="26158">MKKINLNTLDQLILLSLDDDKGTFVHEYSVFGYCLAGAALYDLTLKERINISEGRINVIHQEETGDEALDECLKLISKSKKARKINYWIDKLGYKESDLKGSTLKKLLDLQILEKREDKILWLFTYNKYPTKNEVPEVLIRKRLNAIIHGEQQPMSNDIMIISLVNSCGLNKEVYGKEVAKEKKKTIQKLIKEFKFANETSQVIKEIHDLIIASLALVVIIPTMTASSS</sequence>
<accession>A0AAX1NFJ2</accession>
<dbReference type="GO" id="GO:0043001">
    <property type="term" value="P:Golgi to plasma membrane protein transport"/>
    <property type="evidence" value="ECO:0007669"/>
    <property type="project" value="TreeGrafter"/>
</dbReference>
<keyword evidence="4" id="KW-0472">Membrane</keyword>
<proteinExistence type="predicted"/>
<dbReference type="GO" id="GO:0007030">
    <property type="term" value="P:Golgi organization"/>
    <property type="evidence" value="ECO:0007669"/>
    <property type="project" value="TreeGrafter"/>
</dbReference>
<dbReference type="InterPro" id="IPR008628">
    <property type="entry name" value="GPP34-like"/>
</dbReference>
<dbReference type="Gene3D" id="1.10.3630.10">
    <property type="entry name" value="yeast vps74-n-term truncation variant domain like"/>
    <property type="match status" value="1"/>
</dbReference>
<keyword evidence="6" id="KW-1185">Reference proteome</keyword>
<gene>
    <name evidence="5" type="ORF">KMW28_23905</name>
</gene>
<evidence type="ECO:0000313" key="6">
    <source>
        <dbReference type="Proteomes" id="UP000678679"/>
    </source>
</evidence>
<dbReference type="Proteomes" id="UP000678679">
    <property type="component" value="Chromosome 2"/>
</dbReference>
<dbReference type="RefSeq" id="WP_169661882.1">
    <property type="nucleotide sequence ID" value="NZ_CP076133.1"/>
</dbReference>
<dbReference type="AlphaFoldDB" id="A0AAX1NFJ2"/>
<name>A0AAX1NFJ2_9BACT</name>
<comment type="subcellular location">
    <subcellularLocation>
        <location evidence="1">Golgi apparatus membrane</location>
        <topology evidence="1">Peripheral membrane protein</topology>
        <orientation evidence="1">Cytoplasmic side</orientation>
    </subcellularLocation>
</comment>
<keyword evidence="3" id="KW-0446">Lipid-binding</keyword>
<dbReference type="Pfam" id="PF05719">
    <property type="entry name" value="GPP34"/>
    <property type="match status" value="1"/>
</dbReference>
<dbReference type="GO" id="GO:0006890">
    <property type="term" value="P:retrograde vesicle-mediated transport, Golgi to endoplasmic reticulum"/>
    <property type="evidence" value="ECO:0007669"/>
    <property type="project" value="TreeGrafter"/>
</dbReference>
<dbReference type="GO" id="GO:0070273">
    <property type="term" value="F:phosphatidylinositol-4-phosphate binding"/>
    <property type="evidence" value="ECO:0007669"/>
    <property type="project" value="InterPro"/>
</dbReference>
<protein>
    <submittedName>
        <fullName evidence="5">GPP34 family phosphoprotein</fullName>
    </submittedName>
</protein>
<dbReference type="KEGG" id="fya:KMW28_23905"/>
<evidence type="ECO:0000256" key="2">
    <source>
        <dbReference type="ARBA" id="ARBA00023034"/>
    </source>
</evidence>
<dbReference type="PANTHER" id="PTHR12704:SF2">
    <property type="entry name" value="GOLGI PHOSPHOPROTEIN 3 HOMOLOG SAURON"/>
    <property type="match status" value="1"/>
</dbReference>
<dbReference type="EMBL" id="CP076133">
    <property type="protein sequence ID" value="QWG05467.1"/>
    <property type="molecule type" value="Genomic_DNA"/>
</dbReference>
<dbReference type="GO" id="GO:0005829">
    <property type="term" value="C:cytosol"/>
    <property type="evidence" value="ECO:0007669"/>
    <property type="project" value="TreeGrafter"/>
</dbReference>
<dbReference type="GO" id="GO:0012505">
    <property type="term" value="C:endomembrane system"/>
    <property type="evidence" value="ECO:0007669"/>
    <property type="project" value="UniProtKB-ARBA"/>
</dbReference>
<evidence type="ECO:0000256" key="1">
    <source>
        <dbReference type="ARBA" id="ARBA00004255"/>
    </source>
</evidence>
<dbReference type="InterPro" id="IPR038261">
    <property type="entry name" value="GPP34-like_sf"/>
</dbReference>
<evidence type="ECO:0000313" key="5">
    <source>
        <dbReference type="EMBL" id="QWG05467.1"/>
    </source>
</evidence>
<evidence type="ECO:0000256" key="3">
    <source>
        <dbReference type="ARBA" id="ARBA00023121"/>
    </source>
</evidence>
<dbReference type="GO" id="GO:0048194">
    <property type="term" value="P:Golgi vesicle budding"/>
    <property type="evidence" value="ECO:0007669"/>
    <property type="project" value="TreeGrafter"/>
</dbReference>
<organism evidence="5 6">
    <name type="scientific">Flammeovirga yaeyamensis</name>
    <dbReference type="NCBI Taxonomy" id="367791"/>
    <lineage>
        <taxon>Bacteria</taxon>
        <taxon>Pseudomonadati</taxon>
        <taxon>Bacteroidota</taxon>
        <taxon>Cytophagia</taxon>
        <taxon>Cytophagales</taxon>
        <taxon>Flammeovirgaceae</taxon>
        <taxon>Flammeovirga</taxon>
    </lineage>
</organism>
<keyword evidence="2" id="KW-0333">Golgi apparatus</keyword>
<dbReference type="PANTHER" id="PTHR12704">
    <property type="entry name" value="TRANS-GOLGI PROTEIN GMX33"/>
    <property type="match status" value="1"/>
</dbReference>
<reference evidence="5 6" key="1">
    <citation type="submission" date="2021-05" db="EMBL/GenBank/DDBJ databases">
        <title>Comparative genomic studies on the polysaccharide-degrading batcterial strains of the Flammeovirga genus.</title>
        <authorList>
            <person name="Zewei F."/>
            <person name="Zheng Z."/>
            <person name="Yu L."/>
            <person name="Ruyue G."/>
            <person name="Yanhong M."/>
            <person name="Yuanyuan C."/>
            <person name="Jingyan G."/>
            <person name="Wenjun H."/>
        </authorList>
    </citation>
    <scope>NUCLEOTIDE SEQUENCE [LARGE SCALE GENOMIC DNA]</scope>
    <source>
        <strain evidence="5 6">NBRC:100898</strain>
    </source>
</reference>
<evidence type="ECO:0000256" key="4">
    <source>
        <dbReference type="ARBA" id="ARBA00023136"/>
    </source>
</evidence>